<name>A0AC61Y3W2_9FLAO</name>
<evidence type="ECO:0000313" key="2">
    <source>
        <dbReference type="Proteomes" id="UP000356253"/>
    </source>
</evidence>
<proteinExistence type="predicted"/>
<keyword evidence="2" id="KW-1185">Reference proteome</keyword>
<organism evidence="1 2">
    <name type="scientific">Mesonia oceanica</name>
    <dbReference type="NCBI Taxonomy" id="2687242"/>
    <lineage>
        <taxon>Bacteria</taxon>
        <taxon>Pseudomonadati</taxon>
        <taxon>Bacteroidota</taxon>
        <taxon>Flavobacteriia</taxon>
        <taxon>Flavobacteriales</taxon>
        <taxon>Flavobacteriaceae</taxon>
        <taxon>Mesonia</taxon>
    </lineage>
</organism>
<comment type="caution">
    <text evidence="1">The sequence shown here is derived from an EMBL/GenBank/DDBJ whole genome shotgun (WGS) entry which is preliminary data.</text>
</comment>
<gene>
    <name evidence="1" type="ORF">FVB9532_00397</name>
</gene>
<sequence>MKGFRIKNACFFLTFLCSSLVAFAQQTSVTGKVVDAATNEPLPDVEVHMENTAFTVMTDAKGEFSFNAYKVPLGEQIIGLEKEGFVKKRYPVVVNEGKVLELGTLDLEVDINEENFQIGTISLSDSQLSNEESTSDNMTGLLQASRDVFLNAAAFDFSATFFNPRGFDSKNGKVLINGIEMNKMYNGRPQWSNWGGLNDAQRNQVFSMGVTPNDYTFGDLAGTNNIIMRASQYQKGGRVSYASSNRSYTGRVMASYNTGLLEDGWAFSFLASRRFGEEGYNDGTLYDANSFFFSVEKQLGENHSLNFTSIYTPNRRGKSSASTQEVYDIKGRSYNEYWGYYDGEIRNSRIREIEEPILMLNHYWDISEKTRLNTNVSYQFGKMGNSRLGNDNATNPRPSYYRNLPSFELAQDPINYESAYKKLVAFQEDGQIDWNNIYRTNILYGGTSRYYLYEDRVDDKQLTANTIISSDISDHITLNGSLNYRRLNSENFANMLDLLGGNGYLDVDTFSTGDERQRDLNNPDRVVEKGDTFRYNYEFDAEEYEAFAQARFSYNKLDFYVAGNGGRTTYQRNGFYKVGVFPDNSLGKSEKLEFTTFGAKAGSTYRISGKHQLRLNLAYIQDAPGLRESFSNSRQNNSTVNNITEVKKQNIDLSYVFQTPTVKARLTGYYTKFEDETDISFYYSNGISFSTGTDNSAFVQEILTGIDKQHIGGEFGIEAQVTPTIKLKGVAAIGQNTYTNNPDLYLTSDDFDEELNLGKSYLKDYHVAGGPQQAYQFGFEYRDPDYWWIGATANYFSHGYVDISPIMRTRNFYSNSSGVVDPNYNEEVARELLKQEQFDDYTLVNVVGGKSWKINDYYLGFFATINNVFDTKYKTGGYEQGRNANYESLLEDNNNPKKQFGSRYWYGYGTTYYLNLYVRF</sequence>
<dbReference type="EMBL" id="CABVMM010000001">
    <property type="protein sequence ID" value="VVU99145.1"/>
    <property type="molecule type" value="Genomic_DNA"/>
</dbReference>
<evidence type="ECO:0000313" key="1">
    <source>
        <dbReference type="EMBL" id="VVU99145.1"/>
    </source>
</evidence>
<accession>A0AC61Y3W2</accession>
<protein>
    <submittedName>
        <fullName evidence="1">Uncharacterized protein</fullName>
    </submittedName>
</protein>
<dbReference type="Proteomes" id="UP000356253">
    <property type="component" value="Unassembled WGS sequence"/>
</dbReference>
<reference evidence="1" key="1">
    <citation type="submission" date="2019-09" db="EMBL/GenBank/DDBJ databases">
        <authorList>
            <person name="Rodrigo-Torres L."/>
            <person name="Arahal R. D."/>
            <person name="Lucena T."/>
        </authorList>
    </citation>
    <scope>NUCLEOTIDE SEQUENCE</scope>
    <source>
        <strain evidence="1">ISS653</strain>
    </source>
</reference>